<protein>
    <recommendedName>
        <fullName evidence="10">PGG domain-containing protein</fullName>
    </recommendedName>
</protein>
<dbReference type="InterPro" id="IPR036770">
    <property type="entry name" value="Ankyrin_rpt-contain_sf"/>
</dbReference>
<evidence type="ECO:0000256" key="9">
    <source>
        <dbReference type="SAM" id="Phobius"/>
    </source>
</evidence>
<keyword evidence="5 7" id="KW-0040">ANK repeat</keyword>
<keyword evidence="3" id="KW-0677">Repeat</keyword>
<feature type="repeat" description="ANK" evidence="7">
    <location>
        <begin position="325"/>
        <end position="346"/>
    </location>
</feature>
<feature type="compositionally biased region" description="Basic and acidic residues" evidence="8">
    <location>
        <begin position="18"/>
        <end position="29"/>
    </location>
</feature>
<evidence type="ECO:0000313" key="11">
    <source>
        <dbReference type="EMBL" id="RXI04388.1"/>
    </source>
</evidence>
<evidence type="ECO:0000256" key="3">
    <source>
        <dbReference type="ARBA" id="ARBA00022737"/>
    </source>
</evidence>
<feature type="transmembrane region" description="Helical" evidence="9">
    <location>
        <begin position="579"/>
        <end position="600"/>
    </location>
</feature>
<feature type="repeat" description="ANK" evidence="7">
    <location>
        <begin position="168"/>
        <end position="200"/>
    </location>
</feature>
<evidence type="ECO:0000313" key="12">
    <source>
        <dbReference type="Proteomes" id="UP000290289"/>
    </source>
</evidence>
<keyword evidence="6 9" id="KW-0472">Membrane</keyword>
<feature type="region of interest" description="Disordered" evidence="8">
    <location>
        <begin position="1"/>
        <end position="29"/>
    </location>
</feature>
<evidence type="ECO:0000256" key="7">
    <source>
        <dbReference type="PROSITE-ProRule" id="PRU00023"/>
    </source>
</evidence>
<feature type="transmembrane region" description="Helical" evidence="9">
    <location>
        <begin position="511"/>
        <end position="535"/>
    </location>
</feature>
<dbReference type="InterPro" id="IPR026961">
    <property type="entry name" value="PGG_dom"/>
</dbReference>
<dbReference type="InterPro" id="IPR002110">
    <property type="entry name" value="Ankyrin_rpt"/>
</dbReference>
<evidence type="ECO:0000256" key="2">
    <source>
        <dbReference type="ARBA" id="ARBA00022692"/>
    </source>
</evidence>
<dbReference type="Proteomes" id="UP000290289">
    <property type="component" value="Chromosome 3"/>
</dbReference>
<feature type="repeat" description="ANK" evidence="7">
    <location>
        <begin position="99"/>
        <end position="119"/>
    </location>
</feature>
<dbReference type="PANTHER" id="PTHR24186">
    <property type="entry name" value="PROTEIN PHOSPHATASE 1 REGULATORY SUBUNIT"/>
    <property type="match status" value="1"/>
</dbReference>
<dbReference type="PROSITE" id="PS50088">
    <property type="entry name" value="ANK_REPEAT"/>
    <property type="match status" value="4"/>
</dbReference>
<name>A0A498KA91_MALDO</name>
<dbReference type="Gene3D" id="1.25.40.20">
    <property type="entry name" value="Ankyrin repeat-containing domain"/>
    <property type="match status" value="2"/>
</dbReference>
<feature type="transmembrane region" description="Helical" evidence="9">
    <location>
        <begin position="469"/>
        <end position="491"/>
    </location>
</feature>
<evidence type="ECO:0000256" key="6">
    <source>
        <dbReference type="ARBA" id="ARBA00023136"/>
    </source>
</evidence>
<keyword evidence="4 9" id="KW-1133">Transmembrane helix</keyword>
<dbReference type="GO" id="GO:0005886">
    <property type="term" value="C:plasma membrane"/>
    <property type="evidence" value="ECO:0007669"/>
    <property type="project" value="TreeGrafter"/>
</dbReference>
<comment type="caution">
    <text evidence="11">The sequence shown here is derived from an EMBL/GenBank/DDBJ whole genome shotgun (WGS) entry which is preliminary data.</text>
</comment>
<dbReference type="EMBL" id="RDQH01000329">
    <property type="protein sequence ID" value="RXI04388.1"/>
    <property type="molecule type" value="Genomic_DNA"/>
</dbReference>
<reference evidence="11 12" key="1">
    <citation type="submission" date="2018-10" db="EMBL/GenBank/DDBJ databases">
        <title>A high-quality apple genome assembly.</title>
        <authorList>
            <person name="Hu J."/>
        </authorList>
    </citation>
    <scope>NUCLEOTIDE SEQUENCE [LARGE SCALE GENOMIC DNA]</scope>
    <source>
        <strain evidence="12">cv. HFTH1</strain>
        <tissue evidence="11">Young leaf</tissue>
    </source>
</reference>
<proteinExistence type="predicted"/>
<sequence>MEDVGWSSRQDDPITGEGAHEHAAGDTEAGDTRMDPILYRYATMSKSGVTLQCICRCQEFIWALRTTCFAGATCAIPICNIPDQIASLVLSSENKVSTRGNTVLHLAANTGHMQLIQLITLNFPALVRKQNDDGELPLHVAASAGHISAVRYLVDTAQGNTFNEKDGRGNTALHVAVENNHQDVVMFLVGKDGSTSHSTNNSSKTPLCMAAETANLELVKAMVANTPNSTADANSDLLEKILSKMDSADLINSTDQEWMTPLTLAAYIGNYVAVRVLLHKFSGLAYKGDENQFLPIHLASKKGHCRVVEEFLNHCPDLRESCDSEGRNILHVAAAHGRVKVVRYIIGKRNLQVLSKQRDQSGNTPLHIAVQNWHPKIVIILSLFHAYERANLNSLNNAGMTALDLVEKTEVDKEMFFRRKLTLMALNLANAPRSEEITAAKTKLVIEDSVQSLHNSDNLMFSKESVNTLLLVSTLVVGITFVQGFTIPGGYSSSGNDVGTPIFLTHSLFKIFLICNTVAMCGSITASIALMWAQTHDPNIIYAAMRFTLPVLGVTLTMMSSSFLVGVALTVYHVLWLRIFVYAMGFFFTVFIVGLLAPLMDVPVSYVPSPTRAFLFFSFYLLMFVSGYNFDDDWSNRWSL</sequence>
<evidence type="ECO:0000259" key="10">
    <source>
        <dbReference type="Pfam" id="PF13962"/>
    </source>
</evidence>
<dbReference type="Pfam" id="PF12796">
    <property type="entry name" value="Ank_2"/>
    <property type="match status" value="3"/>
</dbReference>
<organism evidence="11 12">
    <name type="scientific">Malus domestica</name>
    <name type="common">Apple</name>
    <name type="synonym">Pyrus malus</name>
    <dbReference type="NCBI Taxonomy" id="3750"/>
    <lineage>
        <taxon>Eukaryota</taxon>
        <taxon>Viridiplantae</taxon>
        <taxon>Streptophyta</taxon>
        <taxon>Embryophyta</taxon>
        <taxon>Tracheophyta</taxon>
        <taxon>Spermatophyta</taxon>
        <taxon>Magnoliopsida</taxon>
        <taxon>eudicotyledons</taxon>
        <taxon>Gunneridae</taxon>
        <taxon>Pentapetalae</taxon>
        <taxon>rosids</taxon>
        <taxon>fabids</taxon>
        <taxon>Rosales</taxon>
        <taxon>Rosaceae</taxon>
        <taxon>Amygdaloideae</taxon>
        <taxon>Maleae</taxon>
        <taxon>Malus</taxon>
    </lineage>
</organism>
<keyword evidence="2 9" id="KW-0812">Transmembrane</keyword>
<dbReference type="STRING" id="3750.A0A498KA91"/>
<evidence type="ECO:0000256" key="8">
    <source>
        <dbReference type="SAM" id="MobiDB-lite"/>
    </source>
</evidence>
<dbReference type="Pfam" id="PF13962">
    <property type="entry name" value="PGG"/>
    <property type="match status" value="1"/>
</dbReference>
<dbReference type="SMART" id="SM00248">
    <property type="entry name" value="ANK"/>
    <property type="match status" value="8"/>
</dbReference>
<feature type="transmembrane region" description="Helical" evidence="9">
    <location>
        <begin position="547"/>
        <end position="573"/>
    </location>
</feature>
<feature type="domain" description="PGG" evidence="10">
    <location>
        <begin position="463"/>
        <end position="568"/>
    </location>
</feature>
<comment type="subcellular location">
    <subcellularLocation>
        <location evidence="1">Membrane</location>
        <topology evidence="1">Multi-pass membrane protein</topology>
    </subcellularLocation>
</comment>
<dbReference type="SUPFAM" id="SSF48403">
    <property type="entry name" value="Ankyrin repeat"/>
    <property type="match status" value="1"/>
</dbReference>
<evidence type="ECO:0000256" key="5">
    <source>
        <dbReference type="ARBA" id="ARBA00023043"/>
    </source>
</evidence>
<dbReference type="AlphaFoldDB" id="A0A498KA91"/>
<evidence type="ECO:0000256" key="1">
    <source>
        <dbReference type="ARBA" id="ARBA00004141"/>
    </source>
</evidence>
<gene>
    <name evidence="11" type="ORF">DVH24_038662</name>
</gene>
<feature type="repeat" description="ANK" evidence="7">
    <location>
        <begin position="133"/>
        <end position="155"/>
    </location>
</feature>
<evidence type="ECO:0000256" key="4">
    <source>
        <dbReference type="ARBA" id="ARBA00022989"/>
    </source>
</evidence>
<keyword evidence="12" id="KW-1185">Reference proteome</keyword>
<accession>A0A498KA91</accession>
<feature type="transmembrane region" description="Helical" evidence="9">
    <location>
        <begin position="612"/>
        <end position="630"/>
    </location>
</feature>
<dbReference type="PANTHER" id="PTHR24186:SF46">
    <property type="entry name" value="PROTEIN ACCELERATED CELL DEATH 6-LIKE"/>
    <property type="match status" value="1"/>
</dbReference>
<dbReference type="PROSITE" id="PS50297">
    <property type="entry name" value="ANK_REP_REGION"/>
    <property type="match status" value="4"/>
</dbReference>